<accession>A0AAD7HG67</accession>
<evidence type="ECO:0000256" key="1">
    <source>
        <dbReference type="SAM" id="Phobius"/>
    </source>
</evidence>
<comment type="caution">
    <text evidence="2">The sequence shown here is derived from an EMBL/GenBank/DDBJ whole genome shotgun (WGS) entry which is preliminary data.</text>
</comment>
<evidence type="ECO:0000313" key="2">
    <source>
        <dbReference type="EMBL" id="KAJ7720052.1"/>
    </source>
</evidence>
<evidence type="ECO:0000313" key="3">
    <source>
        <dbReference type="Proteomes" id="UP001215598"/>
    </source>
</evidence>
<feature type="transmembrane region" description="Helical" evidence="1">
    <location>
        <begin position="134"/>
        <end position="153"/>
    </location>
</feature>
<dbReference type="AlphaFoldDB" id="A0AAD7HG67"/>
<organism evidence="2 3">
    <name type="scientific">Mycena metata</name>
    <dbReference type="NCBI Taxonomy" id="1033252"/>
    <lineage>
        <taxon>Eukaryota</taxon>
        <taxon>Fungi</taxon>
        <taxon>Dikarya</taxon>
        <taxon>Basidiomycota</taxon>
        <taxon>Agaricomycotina</taxon>
        <taxon>Agaricomycetes</taxon>
        <taxon>Agaricomycetidae</taxon>
        <taxon>Agaricales</taxon>
        <taxon>Marasmiineae</taxon>
        <taxon>Mycenaceae</taxon>
        <taxon>Mycena</taxon>
    </lineage>
</organism>
<name>A0AAD7HG67_9AGAR</name>
<keyword evidence="1" id="KW-0472">Membrane</keyword>
<reference evidence="2" key="1">
    <citation type="submission" date="2023-03" db="EMBL/GenBank/DDBJ databases">
        <title>Massive genome expansion in bonnet fungi (Mycena s.s.) driven by repeated elements and novel gene families across ecological guilds.</title>
        <authorList>
            <consortium name="Lawrence Berkeley National Laboratory"/>
            <person name="Harder C.B."/>
            <person name="Miyauchi S."/>
            <person name="Viragh M."/>
            <person name="Kuo A."/>
            <person name="Thoen E."/>
            <person name="Andreopoulos B."/>
            <person name="Lu D."/>
            <person name="Skrede I."/>
            <person name="Drula E."/>
            <person name="Henrissat B."/>
            <person name="Morin E."/>
            <person name="Kohler A."/>
            <person name="Barry K."/>
            <person name="LaButti K."/>
            <person name="Morin E."/>
            <person name="Salamov A."/>
            <person name="Lipzen A."/>
            <person name="Mereny Z."/>
            <person name="Hegedus B."/>
            <person name="Baldrian P."/>
            <person name="Stursova M."/>
            <person name="Weitz H."/>
            <person name="Taylor A."/>
            <person name="Grigoriev I.V."/>
            <person name="Nagy L.G."/>
            <person name="Martin F."/>
            <person name="Kauserud H."/>
        </authorList>
    </citation>
    <scope>NUCLEOTIDE SEQUENCE</scope>
    <source>
        <strain evidence="2">CBHHK182m</strain>
    </source>
</reference>
<keyword evidence="1" id="KW-1133">Transmembrane helix</keyword>
<proteinExistence type="predicted"/>
<gene>
    <name evidence="2" type="ORF">B0H16DRAFT_1605390</name>
</gene>
<sequence>MRLHMLHLRMVHLCVLWRTRVRVRLRLRIRRRVRTGHVVERVPVWIRRLPLRPTSTSTRTLPATLHQLRTRRLQPRLRSPTPTPALRLRPRRSRTRKLLTVRRRSCRQRARARAARGGIRGQRHRRRQRWIHRARLLLLFLLLLLLLSCLRLRSFKLPLIHPKGVKVRHGARAGAVIEPHGRGHVHGAALCVEDGLGKRPSEVDWRLSWGLRLGVKLGGTRCVGLRLYLRLWGPLYSRGRRQRALAKI</sequence>
<keyword evidence="1" id="KW-0812">Transmembrane</keyword>
<keyword evidence="3" id="KW-1185">Reference proteome</keyword>
<dbReference type="EMBL" id="JARKIB010000245">
    <property type="protein sequence ID" value="KAJ7720052.1"/>
    <property type="molecule type" value="Genomic_DNA"/>
</dbReference>
<protein>
    <submittedName>
        <fullName evidence="2">Uncharacterized protein</fullName>
    </submittedName>
</protein>
<dbReference type="Proteomes" id="UP001215598">
    <property type="component" value="Unassembled WGS sequence"/>
</dbReference>